<dbReference type="GO" id="GO:0008270">
    <property type="term" value="F:zinc ion binding"/>
    <property type="evidence" value="ECO:0007669"/>
    <property type="project" value="InterPro"/>
</dbReference>
<evidence type="ECO:0000313" key="5">
    <source>
        <dbReference type="Proteomes" id="UP000059188"/>
    </source>
</evidence>
<dbReference type="PROSITE" id="PS00463">
    <property type="entry name" value="ZN2_CY6_FUNGAL_1"/>
    <property type="match status" value="1"/>
</dbReference>
<dbReference type="PANTHER" id="PTHR37534:SF7">
    <property type="entry name" value="TRANSCRIPTIONAL ACTIVATOR PROTEIN UGA3"/>
    <property type="match status" value="1"/>
</dbReference>
<dbReference type="EMBL" id="LN679121">
    <property type="protein sequence ID" value="CEL56433.1"/>
    <property type="molecule type" value="Genomic_DNA"/>
</dbReference>
<accession>A0A0B7FJL7</accession>
<dbReference type="GO" id="GO:0005634">
    <property type="term" value="C:nucleus"/>
    <property type="evidence" value="ECO:0007669"/>
    <property type="project" value="TreeGrafter"/>
</dbReference>
<dbReference type="Proteomes" id="UP000059188">
    <property type="component" value="Unassembled WGS sequence"/>
</dbReference>
<proteinExistence type="predicted"/>
<dbReference type="Pfam" id="PF00172">
    <property type="entry name" value="Zn_clus"/>
    <property type="match status" value="1"/>
</dbReference>
<dbReference type="CDD" id="cd00067">
    <property type="entry name" value="GAL4"/>
    <property type="match status" value="1"/>
</dbReference>
<dbReference type="OrthoDB" id="2322499at2759"/>
<evidence type="ECO:0000259" key="3">
    <source>
        <dbReference type="PROSITE" id="PS50181"/>
    </source>
</evidence>
<evidence type="ECO:0000256" key="1">
    <source>
        <dbReference type="ARBA" id="ARBA00023242"/>
    </source>
</evidence>
<evidence type="ECO:0000259" key="2">
    <source>
        <dbReference type="PROSITE" id="PS50048"/>
    </source>
</evidence>
<evidence type="ECO:0008006" key="6">
    <source>
        <dbReference type="Google" id="ProtNLM"/>
    </source>
</evidence>
<gene>
    <name evidence="4" type="ORF">RSOLAG1IB_07820</name>
</gene>
<dbReference type="SMART" id="SM00066">
    <property type="entry name" value="GAL4"/>
    <property type="match status" value="1"/>
</dbReference>
<dbReference type="GO" id="GO:0045944">
    <property type="term" value="P:positive regulation of transcription by RNA polymerase II"/>
    <property type="evidence" value="ECO:0007669"/>
    <property type="project" value="TreeGrafter"/>
</dbReference>
<dbReference type="GO" id="GO:0000976">
    <property type="term" value="F:transcription cis-regulatory region binding"/>
    <property type="evidence" value="ECO:0007669"/>
    <property type="project" value="TreeGrafter"/>
</dbReference>
<dbReference type="InterPro" id="IPR001138">
    <property type="entry name" value="Zn2Cys6_DnaBD"/>
</dbReference>
<dbReference type="InterPro" id="IPR001810">
    <property type="entry name" value="F-box_dom"/>
</dbReference>
<name>A0A0B7FJL7_THACB</name>
<keyword evidence="1" id="KW-0539">Nucleus</keyword>
<dbReference type="InterPro" id="IPR036047">
    <property type="entry name" value="F-box-like_dom_sf"/>
</dbReference>
<dbReference type="CDD" id="cd09917">
    <property type="entry name" value="F-box_SF"/>
    <property type="match status" value="1"/>
</dbReference>
<evidence type="ECO:0000313" key="4">
    <source>
        <dbReference type="EMBL" id="CEL56433.1"/>
    </source>
</evidence>
<feature type="domain" description="F-box" evidence="3">
    <location>
        <begin position="432"/>
        <end position="481"/>
    </location>
</feature>
<protein>
    <recommendedName>
        <fullName evidence="6">Zn(2)-C6 fungal-type domain-containing protein</fullName>
    </recommendedName>
</protein>
<dbReference type="PROSITE" id="PS50048">
    <property type="entry name" value="ZN2_CY6_FUNGAL_2"/>
    <property type="match status" value="1"/>
</dbReference>
<organism evidence="4 5">
    <name type="scientific">Thanatephorus cucumeris (strain AG1-IB / isolate 7/3/14)</name>
    <name type="common">Lettuce bottom rot fungus</name>
    <name type="synonym">Rhizoctonia solani</name>
    <dbReference type="NCBI Taxonomy" id="1108050"/>
    <lineage>
        <taxon>Eukaryota</taxon>
        <taxon>Fungi</taxon>
        <taxon>Dikarya</taxon>
        <taxon>Basidiomycota</taxon>
        <taxon>Agaricomycotina</taxon>
        <taxon>Agaricomycetes</taxon>
        <taxon>Cantharellales</taxon>
        <taxon>Ceratobasidiaceae</taxon>
        <taxon>Rhizoctonia</taxon>
        <taxon>Rhizoctonia solani AG-1</taxon>
    </lineage>
</organism>
<keyword evidence="5" id="KW-1185">Reference proteome</keyword>
<dbReference type="InterPro" id="IPR036864">
    <property type="entry name" value="Zn2-C6_fun-type_DNA-bd_sf"/>
</dbReference>
<dbReference type="SUPFAM" id="SSF57701">
    <property type="entry name" value="Zn2/Cys6 DNA-binding domain"/>
    <property type="match status" value="1"/>
</dbReference>
<dbReference type="PANTHER" id="PTHR37534">
    <property type="entry name" value="TRANSCRIPTIONAL ACTIVATOR PROTEIN UGA3"/>
    <property type="match status" value="1"/>
</dbReference>
<dbReference type="AlphaFoldDB" id="A0A0B7FJL7"/>
<dbReference type="Gene3D" id="1.20.1280.50">
    <property type="match status" value="1"/>
</dbReference>
<dbReference type="Pfam" id="PF12937">
    <property type="entry name" value="F-box-like"/>
    <property type="match status" value="1"/>
</dbReference>
<dbReference type="SUPFAM" id="SSF81383">
    <property type="entry name" value="F-box domain"/>
    <property type="match status" value="1"/>
</dbReference>
<dbReference type="PROSITE" id="PS50181">
    <property type="entry name" value="FBOX"/>
    <property type="match status" value="1"/>
</dbReference>
<dbReference type="Gene3D" id="4.10.240.10">
    <property type="entry name" value="Zn(2)-C6 fungal-type DNA-binding domain"/>
    <property type="match status" value="1"/>
</dbReference>
<dbReference type="GO" id="GO:0000981">
    <property type="term" value="F:DNA-binding transcription factor activity, RNA polymerase II-specific"/>
    <property type="evidence" value="ECO:0007669"/>
    <property type="project" value="InterPro"/>
</dbReference>
<feature type="domain" description="Zn(2)-C6 fungal-type" evidence="2">
    <location>
        <begin position="10"/>
        <end position="40"/>
    </location>
</feature>
<sequence length="1063" mass="120070">MSALRRSVTGCALCKARRKKCDESKPQCQRCLASGNNCVYEFIRYEGDQSLRVMRTKPGPRTTSNVSSRSSPMVLGVLPESESNSVLLPYVAGDLTIASYSDPYQTWGNSAYPSGLDGSKSWDVVNSQPQYLTTTSPSYTPRATHRNESSFTTLDILSRAGASRSCAKVPIAYGSTSRALTPLDVEDDEAGDHNAHDSEGIRGILCTVPTLDRNVQENSLPFVLQCYSNWIITKVFDPLKIAYTMRSQVIQHFSSENTRIRTILIANLMNTFARNLVIGHQEKSILNNLASAVARSSSQFNFAPPHFTPIGREHAMSILDSMLEVRVPVNKWLDLAQLTVEDVRAHELLALIHTTDCPGRLWHCLPYPQPMDPSERPGPITMKCDPGATIRGTLIKTEPDLQDIALPVSPPRKRSRHGASVEDALPMPSPLDRIFHDLPLELLLEIATYLRPLDLIRLSRVGKSLRRLLMRRPATCIWRAVLRNVDALPPSPAEISEPLLAALLFLAECTICGGYTDESIDFGLQVKPCTECRKVNIIPVTSTKIAKLIFKSNAKGAPLKLGGLCLRRDYEIISSKNDALRASKDTRALGQWAQNRAKIVEDRFNNSTLLLKWFKTWAKKRRGKQNPQLSRRDRRKLANTRIADIELRMTKIGYERSEVQNLRYSQPRWRTWTVNYSNLPDDEAWELLLPHLFHHLEENRKRQRRIERQETLNTVMSEMKNDLKPILCIQPQNNTGEWTLASIATLLNLMNNLIDPGSPRDDVFIPSFPHGEDIPSRCPEVQGTIDAKTSKDIFELEIRTKKPHLERAVHVWRNELELMLMSLLPRNTRAVDIATPKYELTIGGGFDAKSLSHLSVDRAKLLRADSIFSGGYFSPSLRKNGDGLMYYPESFQGQFKMTNKENLRYHSPAAKIAKALLREMGLPDISYLALNTVPRLYQCGRCASQPTFNFWKELFHHYIDEAVDNQTVTRNQTAHETSEDVDPHTTHDVDAVYPDRPLVRLLEVPVASTSSIAPESVQDSFWCLLCWTEDTNNFLGRSDMRCHIQSVHGIDAPIEELHYFTIS</sequence>
<reference evidence="4 5" key="1">
    <citation type="submission" date="2014-11" db="EMBL/GenBank/DDBJ databases">
        <authorList>
            <person name="Wibberg Daniel"/>
        </authorList>
    </citation>
    <scope>NUCLEOTIDE SEQUENCE [LARGE SCALE GENOMIC DNA]</scope>
    <source>
        <strain evidence="4">Rhizoctonia solani AG1-IB 7/3/14</strain>
    </source>
</reference>